<gene>
    <name evidence="1" type="ORF">F1721_06455</name>
</gene>
<comment type="caution">
    <text evidence="1">The sequence shown here is derived from an EMBL/GenBank/DDBJ whole genome shotgun (WGS) entry which is preliminary data.</text>
</comment>
<organism evidence="1 2">
    <name type="scientific">Saccharopolyspora hirsuta</name>
    <dbReference type="NCBI Taxonomy" id="1837"/>
    <lineage>
        <taxon>Bacteria</taxon>
        <taxon>Bacillati</taxon>
        <taxon>Actinomycetota</taxon>
        <taxon>Actinomycetes</taxon>
        <taxon>Pseudonocardiales</taxon>
        <taxon>Pseudonocardiaceae</taxon>
        <taxon>Saccharopolyspora</taxon>
    </lineage>
</organism>
<evidence type="ECO:0000313" key="2">
    <source>
        <dbReference type="Proteomes" id="UP000323946"/>
    </source>
</evidence>
<sequence length="223" mass="24988">MTADHFDPTAEHHVPDPERDTTLLLDGFFEHLGATLRSHALPAELLDAVRERHSDLMTTNLSSAVDDMSHQHLRTTLALVAAFEVLRPALGSTAAVDAVRRAYVEPLAPAVRAATRAVLDESEDPFRAMVDMARAREQHFYGAGFEFRHPVDDDRRYHSDVHRCFYQEVLAANSASELGPVLCAFDQSWIEAIDPERHGFRFERASTIALGGTHCPFHFNRES</sequence>
<proteinExistence type="predicted"/>
<evidence type="ECO:0008006" key="3">
    <source>
        <dbReference type="Google" id="ProtNLM"/>
    </source>
</evidence>
<dbReference type="AlphaFoldDB" id="A0A5M7C6D2"/>
<dbReference type="Pfam" id="PF14196">
    <property type="entry name" value="ATC_hydrolase"/>
    <property type="match status" value="1"/>
</dbReference>
<reference evidence="1 2" key="1">
    <citation type="submission" date="2019-09" db="EMBL/GenBank/DDBJ databases">
        <title>Draft genome sequence of the thermophilic Saccharopolyspora hirsuta VKM Ac-666T.</title>
        <authorList>
            <person name="Lobastova T.G."/>
            <person name="Fokina V."/>
            <person name="Bragin E.Y."/>
            <person name="Shtratnikova V.Y."/>
            <person name="Starodumova I.P."/>
            <person name="Tarlachkov S.V."/>
            <person name="Donova M.V."/>
        </authorList>
    </citation>
    <scope>NUCLEOTIDE SEQUENCE [LARGE SCALE GENOMIC DNA]</scope>
    <source>
        <strain evidence="1 2">VKM Ac-666</strain>
    </source>
</reference>
<keyword evidence="2" id="KW-1185">Reference proteome</keyword>
<evidence type="ECO:0000313" key="1">
    <source>
        <dbReference type="EMBL" id="KAA5835987.1"/>
    </source>
</evidence>
<name>A0A5M7C6D2_SACHI</name>
<dbReference type="Proteomes" id="UP000323946">
    <property type="component" value="Unassembled WGS sequence"/>
</dbReference>
<dbReference type="OrthoDB" id="1094540at2"/>
<dbReference type="RefSeq" id="WP_150065647.1">
    <property type="nucleotide sequence ID" value="NZ_JBEPDJ010000003.1"/>
</dbReference>
<accession>A0A5M7C6D2</accession>
<protein>
    <recommendedName>
        <fullName evidence="3">L-2-amino-thiazoline-4-carboxylic acid hydrolase</fullName>
    </recommendedName>
</protein>
<dbReference type="InterPro" id="IPR026002">
    <property type="entry name" value="ATC_hydrolase-like"/>
</dbReference>
<dbReference type="EMBL" id="VWPH01000003">
    <property type="protein sequence ID" value="KAA5835987.1"/>
    <property type="molecule type" value="Genomic_DNA"/>
</dbReference>